<evidence type="ECO:0000313" key="3">
    <source>
        <dbReference type="Proteomes" id="UP000560081"/>
    </source>
</evidence>
<reference evidence="2 3" key="1">
    <citation type="submission" date="2020-08" db="EMBL/GenBank/DDBJ databases">
        <title>Sequencing the genomes of 1000 actinobacteria strains.</title>
        <authorList>
            <person name="Klenk H.-P."/>
        </authorList>
    </citation>
    <scope>NUCLEOTIDE SEQUENCE [LARGE SCALE GENOMIC DNA]</scope>
    <source>
        <strain evidence="2 3">DSM 19079</strain>
    </source>
</reference>
<keyword evidence="3" id="KW-1185">Reference proteome</keyword>
<dbReference type="RefSeq" id="WP_184231795.1">
    <property type="nucleotide sequence ID" value="NZ_BMLA01000018.1"/>
</dbReference>
<protein>
    <submittedName>
        <fullName evidence="2">Uncharacterized protein YbjT (DUF2867 family)</fullName>
    </submittedName>
</protein>
<dbReference type="SUPFAM" id="SSF51735">
    <property type="entry name" value="NAD(P)-binding Rossmann-fold domains"/>
    <property type="match status" value="1"/>
</dbReference>
<accession>A0A7W7L197</accession>
<organism evidence="2 3">
    <name type="scientific">Micrococcus flavus</name>
    <dbReference type="NCBI Taxonomy" id="384602"/>
    <lineage>
        <taxon>Bacteria</taxon>
        <taxon>Bacillati</taxon>
        <taxon>Actinomycetota</taxon>
        <taxon>Actinomycetes</taxon>
        <taxon>Micrococcales</taxon>
        <taxon>Micrococcaceae</taxon>
        <taxon>Micrococcus</taxon>
    </lineage>
</organism>
<dbReference type="InterPro" id="IPR036291">
    <property type="entry name" value="NAD(P)-bd_dom_sf"/>
</dbReference>
<dbReference type="InterPro" id="IPR051604">
    <property type="entry name" value="Ergot_Alk_Oxidoreductase"/>
</dbReference>
<dbReference type="PANTHER" id="PTHR43162">
    <property type="match status" value="1"/>
</dbReference>
<dbReference type="Proteomes" id="UP000560081">
    <property type="component" value="Unassembled WGS sequence"/>
</dbReference>
<dbReference type="PANTHER" id="PTHR43162:SF1">
    <property type="entry name" value="PRESTALK A DIFFERENTIATION PROTEIN A"/>
    <property type="match status" value="1"/>
</dbReference>
<comment type="caution">
    <text evidence="2">The sequence shown here is derived from an EMBL/GenBank/DDBJ whole genome shotgun (WGS) entry which is preliminary data.</text>
</comment>
<dbReference type="Gene3D" id="3.40.50.720">
    <property type="entry name" value="NAD(P)-binding Rossmann-like Domain"/>
    <property type="match status" value="1"/>
</dbReference>
<sequence>MNEQHTQSVFVTTPTGNIGRHVAAQLIEDGHPVSVLVRDGSQVRLPEVVRERAQVFTGGMDDPDALTRASVGATGMFLALPPDPRTEDLAAQWASFTDAAVAAIRANAITHVVLVSTQGAGPDRGPPGHQ</sequence>
<feature type="domain" description="NAD(P)-binding" evidence="1">
    <location>
        <begin position="15"/>
        <end position="123"/>
    </location>
</feature>
<dbReference type="AlphaFoldDB" id="A0A7W7L197"/>
<name>A0A7W7L197_9MICC</name>
<evidence type="ECO:0000259" key="1">
    <source>
        <dbReference type="Pfam" id="PF13460"/>
    </source>
</evidence>
<proteinExistence type="predicted"/>
<dbReference type="EMBL" id="JACHMC010000001">
    <property type="protein sequence ID" value="MBB4881802.1"/>
    <property type="molecule type" value="Genomic_DNA"/>
</dbReference>
<dbReference type="InterPro" id="IPR016040">
    <property type="entry name" value="NAD(P)-bd_dom"/>
</dbReference>
<evidence type="ECO:0000313" key="2">
    <source>
        <dbReference type="EMBL" id="MBB4881802.1"/>
    </source>
</evidence>
<gene>
    <name evidence="2" type="ORF">BJ976_000153</name>
</gene>
<dbReference type="Pfam" id="PF13460">
    <property type="entry name" value="NAD_binding_10"/>
    <property type="match status" value="1"/>
</dbReference>